<feature type="domain" description="ABC transmembrane type-1" evidence="8">
    <location>
        <begin position="70"/>
        <end position="254"/>
    </location>
</feature>
<dbReference type="SUPFAM" id="SSF161098">
    <property type="entry name" value="MetI-like"/>
    <property type="match status" value="1"/>
</dbReference>
<feature type="transmembrane region" description="Helical" evidence="7">
    <location>
        <begin position="136"/>
        <end position="155"/>
    </location>
</feature>
<dbReference type="PANTHER" id="PTHR30151">
    <property type="entry name" value="ALKANE SULFONATE ABC TRANSPORTER-RELATED, MEMBRANE SUBUNIT"/>
    <property type="match status" value="1"/>
</dbReference>
<feature type="transmembrane region" description="Helical" evidence="7">
    <location>
        <begin position="227"/>
        <end position="253"/>
    </location>
</feature>
<dbReference type="Gene3D" id="1.10.3720.10">
    <property type="entry name" value="MetI-like"/>
    <property type="match status" value="1"/>
</dbReference>
<keyword evidence="4 7" id="KW-0812">Transmembrane</keyword>
<reference evidence="10" key="1">
    <citation type="journal article" date="2019" name="Int. J. Syst. Evol. Microbiol.">
        <title>The Global Catalogue of Microorganisms (GCM) 10K type strain sequencing project: providing services to taxonomists for standard genome sequencing and annotation.</title>
        <authorList>
            <consortium name="The Broad Institute Genomics Platform"/>
            <consortium name="The Broad Institute Genome Sequencing Center for Infectious Disease"/>
            <person name="Wu L."/>
            <person name="Ma J."/>
        </authorList>
    </citation>
    <scope>NUCLEOTIDE SEQUENCE [LARGE SCALE GENOMIC DNA]</scope>
    <source>
        <strain evidence="10">JCM 17024</strain>
    </source>
</reference>
<comment type="similarity">
    <text evidence="7">Belongs to the binding-protein-dependent transport system permease family.</text>
</comment>
<sequence length="263" mass="28446">MTQSISRAKRLLSDRSLQFLGPLALVAVWCVVTYGGLVDTSKLPSPTQLFEVAAGLITEGFHAVTLQEHIVASLTRALSGFVLAAIAGILVGLLMGYYRWADNLLTLTFSFFRPIPPIAFIPLVVIYFGIGQMSKIVLIFYAAFLYMVLSAHSGVRTVPDILIRAGKNVGMSSSQLFMRVLVPGAMPHIISGLRTSISIAWALIVAAELVAADRGLGYMIMEAGNFYNLPVVYVGIIAIGVIGVLLDGALLLLKKRVLHWEGR</sequence>
<dbReference type="Proteomes" id="UP001501591">
    <property type="component" value="Unassembled WGS sequence"/>
</dbReference>
<evidence type="ECO:0000256" key="5">
    <source>
        <dbReference type="ARBA" id="ARBA00022989"/>
    </source>
</evidence>
<comment type="caution">
    <text evidence="9">The sequence shown here is derived from an EMBL/GenBank/DDBJ whole genome shotgun (WGS) entry which is preliminary data.</text>
</comment>
<keyword evidence="5 7" id="KW-1133">Transmembrane helix</keyword>
<evidence type="ECO:0000256" key="4">
    <source>
        <dbReference type="ARBA" id="ARBA00022692"/>
    </source>
</evidence>
<evidence type="ECO:0000256" key="2">
    <source>
        <dbReference type="ARBA" id="ARBA00022448"/>
    </source>
</evidence>
<feature type="transmembrane region" description="Helical" evidence="7">
    <location>
        <begin position="20"/>
        <end position="37"/>
    </location>
</feature>
<dbReference type="RefSeq" id="WP_344819464.1">
    <property type="nucleotide sequence ID" value="NZ_BAABCP010000001.1"/>
</dbReference>
<feature type="transmembrane region" description="Helical" evidence="7">
    <location>
        <begin position="110"/>
        <end position="130"/>
    </location>
</feature>
<evidence type="ECO:0000313" key="9">
    <source>
        <dbReference type="EMBL" id="GAA3942486.1"/>
    </source>
</evidence>
<organism evidence="9 10">
    <name type="scientific">Microbacterium soli</name>
    <dbReference type="NCBI Taxonomy" id="446075"/>
    <lineage>
        <taxon>Bacteria</taxon>
        <taxon>Bacillati</taxon>
        <taxon>Actinomycetota</taxon>
        <taxon>Actinomycetes</taxon>
        <taxon>Micrococcales</taxon>
        <taxon>Microbacteriaceae</taxon>
        <taxon>Microbacterium</taxon>
    </lineage>
</organism>
<keyword evidence="6 7" id="KW-0472">Membrane</keyword>
<evidence type="ECO:0000313" key="10">
    <source>
        <dbReference type="Proteomes" id="UP001501591"/>
    </source>
</evidence>
<gene>
    <name evidence="9" type="ORF">GCM10022383_20410</name>
</gene>
<accession>A0ABP7NC95</accession>
<dbReference type="EMBL" id="BAABCP010000001">
    <property type="protein sequence ID" value="GAA3942486.1"/>
    <property type="molecule type" value="Genomic_DNA"/>
</dbReference>
<evidence type="ECO:0000256" key="6">
    <source>
        <dbReference type="ARBA" id="ARBA00023136"/>
    </source>
</evidence>
<evidence type="ECO:0000256" key="3">
    <source>
        <dbReference type="ARBA" id="ARBA00022475"/>
    </source>
</evidence>
<dbReference type="Pfam" id="PF00528">
    <property type="entry name" value="BPD_transp_1"/>
    <property type="match status" value="1"/>
</dbReference>
<feature type="transmembrane region" description="Helical" evidence="7">
    <location>
        <begin position="77"/>
        <end position="98"/>
    </location>
</feature>
<dbReference type="PANTHER" id="PTHR30151:SF0">
    <property type="entry name" value="ABC TRANSPORTER PERMEASE PROTEIN MJ0413-RELATED"/>
    <property type="match status" value="1"/>
</dbReference>
<dbReference type="CDD" id="cd06261">
    <property type="entry name" value="TM_PBP2"/>
    <property type="match status" value="1"/>
</dbReference>
<name>A0ABP7NC95_9MICO</name>
<feature type="transmembrane region" description="Helical" evidence="7">
    <location>
        <begin position="176"/>
        <end position="207"/>
    </location>
</feature>
<keyword evidence="10" id="KW-1185">Reference proteome</keyword>
<evidence type="ECO:0000256" key="1">
    <source>
        <dbReference type="ARBA" id="ARBA00004651"/>
    </source>
</evidence>
<dbReference type="PROSITE" id="PS50928">
    <property type="entry name" value="ABC_TM1"/>
    <property type="match status" value="1"/>
</dbReference>
<dbReference type="InterPro" id="IPR035906">
    <property type="entry name" value="MetI-like_sf"/>
</dbReference>
<keyword evidence="2 7" id="KW-0813">Transport</keyword>
<evidence type="ECO:0000259" key="8">
    <source>
        <dbReference type="PROSITE" id="PS50928"/>
    </source>
</evidence>
<dbReference type="InterPro" id="IPR000515">
    <property type="entry name" value="MetI-like"/>
</dbReference>
<proteinExistence type="inferred from homology"/>
<protein>
    <submittedName>
        <fullName evidence="9">ABC transporter permease</fullName>
    </submittedName>
</protein>
<keyword evidence="3" id="KW-1003">Cell membrane</keyword>
<evidence type="ECO:0000256" key="7">
    <source>
        <dbReference type="RuleBase" id="RU363032"/>
    </source>
</evidence>
<comment type="subcellular location">
    <subcellularLocation>
        <location evidence="1 7">Cell membrane</location>
        <topology evidence="1 7">Multi-pass membrane protein</topology>
    </subcellularLocation>
</comment>